<proteinExistence type="predicted"/>
<protein>
    <submittedName>
        <fullName evidence="1">Uncharacterized protein</fullName>
    </submittedName>
</protein>
<name>Q1ZLK1_PHOAS</name>
<dbReference type="Proteomes" id="UP000001603">
    <property type="component" value="Unassembled WGS sequence"/>
</dbReference>
<reference evidence="1 2" key="1">
    <citation type="journal article" date="2009" name="Proc. Natl. Acad. Sci. U.S.A.">
        <title>The genomic basis of trophic strategy in marine bacteria.</title>
        <authorList>
            <person name="Lauro F.M."/>
            <person name="McDougald D."/>
            <person name="Thomas T."/>
            <person name="Williams T.J."/>
            <person name="Egan S."/>
            <person name="Rice S."/>
            <person name="DeMaere M.Z."/>
            <person name="Ting L."/>
            <person name="Ertan H."/>
            <person name="Johnson J."/>
            <person name="Ferriera S."/>
            <person name="Lapidus A."/>
            <person name="Anderson I."/>
            <person name="Kyrpides N."/>
            <person name="Munk A.C."/>
            <person name="Detter C."/>
            <person name="Han C.S."/>
            <person name="Brown M.V."/>
            <person name="Robb F.T."/>
            <person name="Kjelleberg S."/>
            <person name="Cavicchioli R."/>
        </authorList>
    </citation>
    <scope>NUCLEOTIDE SEQUENCE [LARGE SCALE GENOMIC DNA]</scope>
    <source>
        <strain evidence="1 2">S14</strain>
    </source>
</reference>
<dbReference type="HOGENOM" id="CLU_3219904_0_0_6"/>
<evidence type="ECO:0000313" key="2">
    <source>
        <dbReference type="Proteomes" id="UP000001603"/>
    </source>
</evidence>
<comment type="caution">
    <text evidence="1">The sequence shown here is derived from an EMBL/GenBank/DDBJ whole genome shotgun (WGS) entry which is preliminary data.</text>
</comment>
<evidence type="ECO:0000313" key="1">
    <source>
        <dbReference type="EMBL" id="EAS63016.1"/>
    </source>
</evidence>
<dbReference type="AlphaFoldDB" id="Q1ZLK1"/>
<gene>
    <name evidence="1" type="ORF">VAS14_20841</name>
</gene>
<organism evidence="1 2">
    <name type="scientific">Photobacterium angustum (strain S14 / CCUG 15956)</name>
    <name type="common">Vibrio sp. (strain S14 / CCUG 15956)</name>
    <dbReference type="NCBI Taxonomy" id="314292"/>
    <lineage>
        <taxon>Bacteria</taxon>
        <taxon>Pseudomonadati</taxon>
        <taxon>Pseudomonadota</taxon>
        <taxon>Gammaproteobacteria</taxon>
        <taxon>Vibrionales</taxon>
        <taxon>Vibrionaceae</taxon>
        <taxon>Photobacterium</taxon>
    </lineage>
</organism>
<accession>Q1ZLK1</accession>
<sequence length="44" mass="5028">MVIPSVRKDSDNMQTQHAILIKLVSQRAKNRGLNQYCVKIIGFL</sequence>
<dbReference type="EMBL" id="AAOJ01000011">
    <property type="protein sequence ID" value="EAS63016.1"/>
    <property type="molecule type" value="Genomic_DNA"/>
</dbReference>